<evidence type="ECO:0000256" key="1">
    <source>
        <dbReference type="ARBA" id="ARBA00022729"/>
    </source>
</evidence>
<dbReference type="Pfam" id="PF13100">
    <property type="entry name" value="OstA_2"/>
    <property type="match status" value="1"/>
</dbReference>
<proteinExistence type="predicted"/>
<dbReference type="GO" id="GO:0009279">
    <property type="term" value="C:cell outer membrane"/>
    <property type="evidence" value="ECO:0007669"/>
    <property type="project" value="TreeGrafter"/>
</dbReference>
<sequence>MRLHHIIRIKYRHRAFLGMVLCLFVLCLMRSHAAVGNKKSDDKVFLIHADELRYDQYGPVPDAQIVKGRVHFMHKGSNLWCDSAYFYQQSNSVKAFGHVRYQQGKALSLKADRAAYDGFRQLLEARKNVVLHHGDKTLYTDSLDYDRFNDYAYFFEGGRLIDKKDRLVSDWGDYNLKTREATFWYNVKMRSGNRTVTTDELHYDTKKSLAHVVGPSKIIQNGSVIQTTDGYFDSKSDLAEMYGRSTVIDKDKEITGDSLFYNKRTGMARGLGKVIYVDKRNKNQLLGERIFYNEKTGRGFATGRALVKDYSQKDTLFMHADSMKIFTFNMNTDSMYRKVHCFHHVKVFRQDVQAICDSLVLNSKDSCMTMYRDPIAWSGDRQILGEIIKVYMNDSTVREAHVINQALSIERIPRQKYFNQLSSKEISSYFIKGKIRRVIASGNAKAIFYPVDDKDSTLQGQVYIETDTIKMFISPERRLDKIWTPKNTGVMLPMTQIPAEKLKLPEFAWFEELRPTDPQDVFHWRGKGEGSALKVIQRRRSPQQKVNTVSR</sequence>
<dbReference type="RefSeq" id="WP_044078891.1">
    <property type="nucleotide sequence ID" value="NZ_CABKPN010000001.1"/>
</dbReference>
<accession>A0AAW4NU10</accession>
<organism evidence="4 5">
    <name type="scientific">Segatella salivae</name>
    <dbReference type="NCBI Taxonomy" id="228604"/>
    <lineage>
        <taxon>Bacteria</taxon>
        <taxon>Pseudomonadati</taxon>
        <taxon>Bacteroidota</taxon>
        <taxon>Bacteroidia</taxon>
        <taxon>Bacteroidales</taxon>
        <taxon>Prevotellaceae</taxon>
        <taxon>Segatella</taxon>
    </lineage>
</organism>
<evidence type="ECO:0000313" key="4">
    <source>
        <dbReference type="EMBL" id="MBW4866642.1"/>
    </source>
</evidence>
<dbReference type="GO" id="GO:0030288">
    <property type="term" value="C:outer membrane-bounded periplasmic space"/>
    <property type="evidence" value="ECO:0007669"/>
    <property type="project" value="TreeGrafter"/>
</dbReference>
<name>A0AAW4NU10_9BACT</name>
<dbReference type="Gene3D" id="2.60.450.10">
    <property type="entry name" value="Lipopolysaccharide (LPS) transport protein A like domain"/>
    <property type="match status" value="3"/>
</dbReference>
<dbReference type="PANTHER" id="PTHR36504">
    <property type="entry name" value="LIPOPOLYSACCHARIDE EXPORT SYSTEM PROTEIN LPTA"/>
    <property type="match status" value="1"/>
</dbReference>
<evidence type="ECO:0000259" key="3">
    <source>
        <dbReference type="Pfam" id="PF13100"/>
    </source>
</evidence>
<dbReference type="PANTHER" id="PTHR36504:SF1">
    <property type="entry name" value="LIPOPOLYSACCHARIDE EXPORT SYSTEM PROTEIN LPTA"/>
    <property type="match status" value="1"/>
</dbReference>
<reference evidence="4" key="1">
    <citation type="submission" date="2021-07" db="EMBL/GenBank/DDBJ databases">
        <title>Genomic diversity and antimicrobial resistance of Prevotella spp. isolated from chronic lung disease airways.</title>
        <authorList>
            <person name="Webb K.A."/>
            <person name="Olagoke O.S."/>
            <person name="Baird T."/>
            <person name="Neill J."/>
            <person name="Pham A."/>
            <person name="Wells T.J."/>
            <person name="Ramsay K.A."/>
            <person name="Bell S.C."/>
            <person name="Sarovich D.S."/>
            <person name="Price E.P."/>
        </authorList>
    </citation>
    <scope>NUCLEOTIDE SEQUENCE</scope>
    <source>
        <strain evidence="4">SCHI0047.S.3</strain>
    </source>
</reference>
<feature type="chain" id="PRO_5043621660" description="Organic solvent tolerance-like N-terminal domain-containing protein" evidence="2">
    <location>
        <begin position="34"/>
        <end position="551"/>
    </location>
</feature>
<comment type="caution">
    <text evidence="4">The sequence shown here is derived from an EMBL/GenBank/DDBJ whole genome shotgun (WGS) entry which is preliminary data.</text>
</comment>
<dbReference type="Proteomes" id="UP001196873">
    <property type="component" value="Unassembled WGS sequence"/>
</dbReference>
<dbReference type="GO" id="GO:0017089">
    <property type="term" value="F:glycolipid transfer activity"/>
    <property type="evidence" value="ECO:0007669"/>
    <property type="project" value="TreeGrafter"/>
</dbReference>
<evidence type="ECO:0000256" key="2">
    <source>
        <dbReference type="SAM" id="SignalP"/>
    </source>
</evidence>
<gene>
    <name evidence="4" type="ORF">KZY68_11660</name>
</gene>
<dbReference type="InterPro" id="IPR005653">
    <property type="entry name" value="OstA-like_N"/>
</dbReference>
<feature type="signal peptide" evidence="2">
    <location>
        <begin position="1"/>
        <end position="33"/>
    </location>
</feature>
<keyword evidence="1 2" id="KW-0732">Signal</keyword>
<evidence type="ECO:0000313" key="5">
    <source>
        <dbReference type="Proteomes" id="UP001196873"/>
    </source>
</evidence>
<feature type="domain" description="Organic solvent tolerance-like N-terminal" evidence="3">
    <location>
        <begin position="42"/>
        <end position="196"/>
    </location>
</feature>
<dbReference type="AlphaFoldDB" id="A0AAW4NU10"/>
<dbReference type="GO" id="GO:0015920">
    <property type="term" value="P:lipopolysaccharide transport"/>
    <property type="evidence" value="ECO:0007669"/>
    <property type="project" value="TreeGrafter"/>
</dbReference>
<protein>
    <recommendedName>
        <fullName evidence="3">Organic solvent tolerance-like N-terminal domain-containing protein</fullName>
    </recommendedName>
</protein>
<dbReference type="InterPro" id="IPR052037">
    <property type="entry name" value="LPS_export_LptA"/>
</dbReference>
<dbReference type="EMBL" id="JAHXRF010000019">
    <property type="protein sequence ID" value="MBW4866642.1"/>
    <property type="molecule type" value="Genomic_DNA"/>
</dbReference>